<dbReference type="PANTHER" id="PTHR43802">
    <property type="entry name" value="ENOYL-COA HYDRATASE"/>
    <property type="match status" value="1"/>
</dbReference>
<dbReference type="PANTHER" id="PTHR43802:SF1">
    <property type="entry name" value="IP11341P-RELATED"/>
    <property type="match status" value="1"/>
</dbReference>
<name>A0A381Q2N3_9ZZZZ</name>
<dbReference type="Gene3D" id="3.90.226.10">
    <property type="entry name" value="2-enoyl-CoA Hydratase, Chain A, domain 1"/>
    <property type="match status" value="1"/>
</dbReference>
<comment type="similarity">
    <text evidence="1">Belongs to the enoyl-CoA hydratase/isomerase family.</text>
</comment>
<accession>A0A381Q2N3</accession>
<dbReference type="Gene3D" id="1.10.12.10">
    <property type="entry name" value="Lyase 2-enoyl-coa Hydratase, Chain A, domain 2"/>
    <property type="match status" value="1"/>
</dbReference>
<proteinExistence type="inferred from homology"/>
<organism evidence="2">
    <name type="scientific">marine metagenome</name>
    <dbReference type="NCBI Taxonomy" id="408172"/>
    <lineage>
        <taxon>unclassified sequences</taxon>
        <taxon>metagenomes</taxon>
        <taxon>ecological metagenomes</taxon>
    </lineage>
</organism>
<dbReference type="InterPro" id="IPR029045">
    <property type="entry name" value="ClpP/crotonase-like_dom_sf"/>
</dbReference>
<evidence type="ECO:0008006" key="3">
    <source>
        <dbReference type="Google" id="ProtNLM"/>
    </source>
</evidence>
<dbReference type="InterPro" id="IPR001753">
    <property type="entry name" value="Enoyl-CoA_hydra/iso"/>
</dbReference>
<dbReference type="SUPFAM" id="SSF52096">
    <property type="entry name" value="ClpP/crotonase"/>
    <property type="match status" value="1"/>
</dbReference>
<dbReference type="AlphaFoldDB" id="A0A381Q2N3"/>
<protein>
    <recommendedName>
        <fullName evidence="3">Crotonase</fullName>
    </recommendedName>
</protein>
<dbReference type="CDD" id="cd06558">
    <property type="entry name" value="crotonase-like"/>
    <property type="match status" value="1"/>
</dbReference>
<dbReference type="Pfam" id="PF00378">
    <property type="entry name" value="ECH_1"/>
    <property type="match status" value="1"/>
</dbReference>
<dbReference type="InterPro" id="IPR014748">
    <property type="entry name" value="Enoyl-CoA_hydra_C"/>
</dbReference>
<sequence>MTYESIIYEVEEGVALITLNRPERLNAWNTRMAAELGSGLAAAQADDAVRAVVITGAGRAFCAGQDLSAGGDTFADNPNANPHEQGTPSTMPWDVSKPVVAAINGHAVGVGLTFPLTCDVRFVAEDAKLQFAFVRRGIAPELGSTKLLSHMVGLQVASDLLMSGRFFSGTEAAQIGLAACALPADEVLGAALDWARDVANNAAPVPVAVTKKLMWENLRSEIDATFQQELRLIPWLGSQPDATEGVMHFMEKRPPSWSGSVTEGMPDMDV</sequence>
<evidence type="ECO:0000313" key="2">
    <source>
        <dbReference type="EMBL" id="SUZ72377.1"/>
    </source>
</evidence>
<dbReference type="EMBL" id="UINC01001150">
    <property type="protein sequence ID" value="SUZ72377.1"/>
    <property type="molecule type" value="Genomic_DNA"/>
</dbReference>
<gene>
    <name evidence="2" type="ORF">METZ01_LOCUS25231</name>
</gene>
<reference evidence="2" key="1">
    <citation type="submission" date="2018-05" db="EMBL/GenBank/DDBJ databases">
        <authorList>
            <person name="Lanie J.A."/>
            <person name="Ng W.-L."/>
            <person name="Kazmierczak K.M."/>
            <person name="Andrzejewski T.M."/>
            <person name="Davidsen T.M."/>
            <person name="Wayne K.J."/>
            <person name="Tettelin H."/>
            <person name="Glass J.I."/>
            <person name="Rusch D."/>
            <person name="Podicherti R."/>
            <person name="Tsui H.-C.T."/>
            <person name="Winkler M.E."/>
        </authorList>
    </citation>
    <scope>NUCLEOTIDE SEQUENCE</scope>
</reference>
<evidence type="ECO:0000256" key="1">
    <source>
        <dbReference type="ARBA" id="ARBA00005254"/>
    </source>
</evidence>